<keyword evidence="3" id="KW-1185">Reference proteome</keyword>
<dbReference type="PANTHER" id="PTHR42663:SF6">
    <property type="entry name" value="HYDROLASE C777.06C-RELATED"/>
    <property type="match status" value="1"/>
</dbReference>
<dbReference type="RefSeq" id="WP_194019782.1">
    <property type="nucleotide sequence ID" value="NZ_JADEVV010000023.1"/>
</dbReference>
<dbReference type="PANTHER" id="PTHR42663">
    <property type="entry name" value="HYDROLASE C777.06C-RELATED-RELATED"/>
    <property type="match status" value="1"/>
</dbReference>
<evidence type="ECO:0000313" key="3">
    <source>
        <dbReference type="Proteomes" id="UP000658720"/>
    </source>
</evidence>
<accession>A0ABR9VSU8</accession>
<dbReference type="InterPro" id="IPR036866">
    <property type="entry name" value="RibonucZ/Hydroxyglut_hydro"/>
</dbReference>
<dbReference type="SUPFAM" id="SSF56281">
    <property type="entry name" value="Metallo-hydrolase/oxidoreductase"/>
    <property type="match status" value="1"/>
</dbReference>
<comment type="caution">
    <text evidence="2">The sequence shown here is derived from an EMBL/GenBank/DDBJ whole genome shotgun (WGS) entry which is preliminary data.</text>
</comment>
<sequence>MAANLTFLGSGSAFTVGADNFQSNAILTLDNGRKFLIDCGTDIRFSLHALGLNHRDITDIYVSHLHSDHVGGLEYVGFTTMFDPTCGKPNLYLSQDIAADLWERSLAGGMEAIEGGMTKVDNYFQIHALGPGETFTWEKITFQLIKLNHVDTGAMLMPAYGLFFTVNHSQVFFSNDTKFSYDRLQDYFHRADVIFHDCEISPYPSPVHAHYNELRKLPAAIKAKMWLYGYQPGPLPPAVEDGFLGFVKRGQRFDLV</sequence>
<dbReference type="Pfam" id="PF23023">
    <property type="entry name" value="Anti-Pycsar_Apyc1"/>
    <property type="match status" value="1"/>
</dbReference>
<feature type="domain" description="Metallo-beta-lactamase" evidence="1">
    <location>
        <begin position="22"/>
        <end position="222"/>
    </location>
</feature>
<dbReference type="SMART" id="SM00849">
    <property type="entry name" value="Lactamase_B"/>
    <property type="match status" value="1"/>
</dbReference>
<evidence type="ECO:0000259" key="1">
    <source>
        <dbReference type="SMART" id="SM00849"/>
    </source>
</evidence>
<proteinExistence type="predicted"/>
<gene>
    <name evidence="2" type="ORF">IQ217_09720</name>
</gene>
<organism evidence="2 3">
    <name type="scientific">Synechocystis salina LEGE 00031</name>
    <dbReference type="NCBI Taxonomy" id="1828736"/>
    <lineage>
        <taxon>Bacteria</taxon>
        <taxon>Bacillati</taxon>
        <taxon>Cyanobacteriota</taxon>
        <taxon>Cyanophyceae</taxon>
        <taxon>Synechococcales</taxon>
        <taxon>Merismopediaceae</taxon>
        <taxon>Synechocystis</taxon>
    </lineage>
</organism>
<evidence type="ECO:0000313" key="2">
    <source>
        <dbReference type="EMBL" id="MBE9254111.1"/>
    </source>
</evidence>
<reference evidence="2 3" key="1">
    <citation type="submission" date="2020-10" db="EMBL/GenBank/DDBJ databases">
        <authorList>
            <person name="Castelo-Branco R."/>
            <person name="Eusebio N."/>
            <person name="Adriana R."/>
            <person name="Vieira A."/>
            <person name="Brugerolle De Fraissinette N."/>
            <person name="Rezende De Castro R."/>
            <person name="Schneider M.P."/>
            <person name="Vasconcelos V."/>
            <person name="Leao P.N."/>
        </authorList>
    </citation>
    <scope>NUCLEOTIDE SEQUENCE [LARGE SCALE GENOMIC DNA]</scope>
    <source>
        <strain evidence="2 3">LEGE 00031</strain>
    </source>
</reference>
<dbReference type="Gene3D" id="3.60.15.10">
    <property type="entry name" value="Ribonuclease Z/Hydroxyacylglutathione hydrolase-like"/>
    <property type="match status" value="1"/>
</dbReference>
<protein>
    <submittedName>
        <fullName evidence="2">MBL fold metallo-hydrolase</fullName>
    </submittedName>
</protein>
<dbReference type="EMBL" id="JADEVV010000023">
    <property type="protein sequence ID" value="MBE9254111.1"/>
    <property type="molecule type" value="Genomic_DNA"/>
</dbReference>
<dbReference type="Proteomes" id="UP000658720">
    <property type="component" value="Unassembled WGS sequence"/>
</dbReference>
<name>A0ABR9VSU8_9SYNC</name>
<dbReference type="InterPro" id="IPR001279">
    <property type="entry name" value="Metallo-B-lactamas"/>
</dbReference>